<dbReference type="PANTHER" id="PTHR42812">
    <property type="entry name" value="BETA-XYLOSIDASE"/>
    <property type="match status" value="1"/>
</dbReference>
<feature type="region of interest" description="Disordered" evidence="5">
    <location>
        <begin position="54"/>
        <end position="74"/>
    </location>
</feature>
<keyword evidence="7" id="KW-1185">Reference proteome</keyword>
<dbReference type="InterPro" id="IPR051795">
    <property type="entry name" value="Glycosyl_Hydrlase_43"/>
</dbReference>
<reference evidence="7" key="1">
    <citation type="submission" date="2020-12" db="EMBL/GenBank/DDBJ databases">
        <title>Hymenobacter sp.</title>
        <authorList>
            <person name="Kim M.K."/>
        </authorList>
    </citation>
    <scope>NUCLEOTIDE SEQUENCE [LARGE SCALE GENOMIC DNA]</scope>
    <source>
        <strain evidence="7">BT553</strain>
    </source>
</reference>
<comment type="caution">
    <text evidence="6">The sequence shown here is derived from an EMBL/GenBank/DDBJ whole genome shotgun (WGS) entry which is preliminary data.</text>
</comment>
<dbReference type="SUPFAM" id="SSF75005">
    <property type="entry name" value="Arabinanase/levansucrase/invertase"/>
    <property type="match status" value="1"/>
</dbReference>
<dbReference type="CDD" id="cd08986">
    <property type="entry name" value="GH43-like"/>
    <property type="match status" value="1"/>
</dbReference>
<dbReference type="Pfam" id="PF04616">
    <property type="entry name" value="Glyco_hydro_43"/>
    <property type="match status" value="1"/>
</dbReference>
<comment type="similarity">
    <text evidence="1 4">Belongs to the glycosyl hydrolase 43 family.</text>
</comment>
<protein>
    <submittedName>
        <fullName evidence="6">Family 43 glycosylhydrolase</fullName>
    </submittedName>
</protein>
<keyword evidence="3 4" id="KW-0326">Glycosidase</keyword>
<sequence>MTDGSSIDRRMVLAGGVALLATTPRVMAQGATVRKRPPFPIEDDVGRRVAPPPAGYFDVKGRSGPGQRVTPATERGGWVTSEAAVDRKGVRYRGPGPAPANLLPWGESDSGRVVSQGLIPPVKPLLHVHLRDTIVCLGGDGNYYMTGSTGDDIWKQNDGVELWRSPDLKRWDYLGLVWSIERDGGWEKNWTVRKGDYFRAVWAPEIHFINGNYYICHSISRSGIAILRSTTGRAEGPYVHAFSPDAPLRNGIDATLFGDDDGSVYLTYGGAFEMVRLKKDLSGYDGDWQPIVLETPDPDPAHHNKKCIRHDYKDIGFEGATMFKHDGRYYLGAVDRFVPNRYSFALATSDKPFGPYRDRYESVPCGGGGNIFRDKQGRWWCTIFGNDDEAPFREKPGIVPARMDEKGHLVADFRPRDI</sequence>
<dbReference type="Proteomes" id="UP000640426">
    <property type="component" value="Unassembled WGS sequence"/>
</dbReference>
<evidence type="ECO:0000256" key="2">
    <source>
        <dbReference type="ARBA" id="ARBA00022801"/>
    </source>
</evidence>
<evidence type="ECO:0000256" key="4">
    <source>
        <dbReference type="RuleBase" id="RU361187"/>
    </source>
</evidence>
<evidence type="ECO:0000256" key="1">
    <source>
        <dbReference type="ARBA" id="ARBA00009865"/>
    </source>
</evidence>
<dbReference type="PANTHER" id="PTHR42812:SF14">
    <property type="entry name" value="SECRETED PROTEIN"/>
    <property type="match status" value="1"/>
</dbReference>
<dbReference type="InterPro" id="IPR023296">
    <property type="entry name" value="Glyco_hydro_beta-prop_sf"/>
</dbReference>
<evidence type="ECO:0000256" key="3">
    <source>
        <dbReference type="ARBA" id="ARBA00023295"/>
    </source>
</evidence>
<dbReference type="Gene3D" id="2.115.10.20">
    <property type="entry name" value="Glycosyl hydrolase domain, family 43"/>
    <property type="match status" value="1"/>
</dbReference>
<accession>A0ABS0XK41</accession>
<dbReference type="InterPro" id="IPR006710">
    <property type="entry name" value="Glyco_hydro_43"/>
</dbReference>
<organism evidence="6 7">
    <name type="scientific">Sphingomonas mollis</name>
    <dbReference type="NCBI Taxonomy" id="2795726"/>
    <lineage>
        <taxon>Bacteria</taxon>
        <taxon>Pseudomonadati</taxon>
        <taxon>Pseudomonadota</taxon>
        <taxon>Alphaproteobacteria</taxon>
        <taxon>Sphingomonadales</taxon>
        <taxon>Sphingomonadaceae</taxon>
        <taxon>Sphingomonas</taxon>
    </lineage>
</organism>
<name>A0ABS0XK41_9SPHN</name>
<evidence type="ECO:0000313" key="6">
    <source>
        <dbReference type="EMBL" id="MBJ6120407.1"/>
    </source>
</evidence>
<proteinExistence type="inferred from homology"/>
<keyword evidence="2 4" id="KW-0378">Hydrolase</keyword>
<dbReference type="RefSeq" id="WP_199034233.1">
    <property type="nucleotide sequence ID" value="NZ_JAELXS010000001.1"/>
</dbReference>
<dbReference type="EMBL" id="JAELXS010000001">
    <property type="protein sequence ID" value="MBJ6120407.1"/>
    <property type="molecule type" value="Genomic_DNA"/>
</dbReference>
<evidence type="ECO:0000256" key="5">
    <source>
        <dbReference type="SAM" id="MobiDB-lite"/>
    </source>
</evidence>
<gene>
    <name evidence="6" type="ORF">JAO74_01240</name>
</gene>
<evidence type="ECO:0000313" key="7">
    <source>
        <dbReference type="Proteomes" id="UP000640426"/>
    </source>
</evidence>